<evidence type="ECO:0000256" key="1">
    <source>
        <dbReference type="SAM" id="Phobius"/>
    </source>
</evidence>
<evidence type="ECO:0000313" key="3">
    <source>
        <dbReference type="Proteomes" id="UP000316343"/>
    </source>
</evidence>
<dbReference type="OrthoDB" id="7428490at2"/>
<comment type="caution">
    <text evidence="2">The sequence shown here is derived from an EMBL/GenBank/DDBJ whole genome shotgun (WGS) entry which is preliminary data.</text>
</comment>
<dbReference type="EMBL" id="VHJK01000002">
    <property type="protein sequence ID" value="TRD09877.1"/>
    <property type="molecule type" value="Genomic_DNA"/>
</dbReference>
<keyword evidence="3" id="KW-1185">Reference proteome</keyword>
<protein>
    <submittedName>
        <fullName evidence="2">Uncharacterized protein</fullName>
    </submittedName>
</protein>
<dbReference type="AlphaFoldDB" id="A0A547P6W8"/>
<feature type="transmembrane region" description="Helical" evidence="1">
    <location>
        <begin position="73"/>
        <end position="91"/>
    </location>
</feature>
<proteinExistence type="predicted"/>
<reference evidence="2 3" key="1">
    <citation type="submission" date="2019-06" db="EMBL/GenBank/DDBJ databases">
        <title>Erythrobacter insulae sp. nov., isolated from a tidal flat.</title>
        <authorList>
            <person name="Yoon J.-H."/>
        </authorList>
    </citation>
    <scope>NUCLEOTIDE SEQUENCE [LARGE SCALE GENOMIC DNA]</scope>
    <source>
        <strain evidence="2 3">JBTF-M21</strain>
    </source>
</reference>
<name>A0A547P6W8_9SPHN</name>
<gene>
    <name evidence="2" type="ORF">FGU71_12755</name>
</gene>
<keyword evidence="1" id="KW-0472">Membrane</keyword>
<sequence length="125" mass="13987">MPEDRVGKYPDPREEDIYAGDRRISRPDSSLPDWEVPDTSYRPIPIVWFTGAMIIQMLAMWIVSLFFSSQNGWLTIAVAGLMTGIIGKWTWDRGMKDAASGWKIATISVLLLLLALVCLGASTRL</sequence>
<evidence type="ECO:0000313" key="2">
    <source>
        <dbReference type="EMBL" id="TRD09877.1"/>
    </source>
</evidence>
<accession>A0A547P6W8</accession>
<keyword evidence="1" id="KW-0812">Transmembrane</keyword>
<organism evidence="2 3">
    <name type="scientific">Erythrobacter insulae</name>
    <dbReference type="NCBI Taxonomy" id="2584124"/>
    <lineage>
        <taxon>Bacteria</taxon>
        <taxon>Pseudomonadati</taxon>
        <taxon>Pseudomonadota</taxon>
        <taxon>Alphaproteobacteria</taxon>
        <taxon>Sphingomonadales</taxon>
        <taxon>Erythrobacteraceae</taxon>
        <taxon>Erythrobacter/Porphyrobacter group</taxon>
        <taxon>Erythrobacter</taxon>
    </lineage>
</organism>
<feature type="transmembrane region" description="Helical" evidence="1">
    <location>
        <begin position="103"/>
        <end position="122"/>
    </location>
</feature>
<feature type="transmembrane region" description="Helical" evidence="1">
    <location>
        <begin position="46"/>
        <end position="67"/>
    </location>
</feature>
<dbReference type="Proteomes" id="UP000316343">
    <property type="component" value="Unassembled WGS sequence"/>
</dbReference>
<keyword evidence="1" id="KW-1133">Transmembrane helix</keyword>
<dbReference type="RefSeq" id="WP_142789167.1">
    <property type="nucleotide sequence ID" value="NZ_VHJK01000002.1"/>
</dbReference>